<feature type="transmembrane region" description="Helical" evidence="3">
    <location>
        <begin position="402"/>
        <end position="423"/>
    </location>
</feature>
<feature type="transmembrane region" description="Helical" evidence="3">
    <location>
        <begin position="150"/>
        <end position="170"/>
    </location>
</feature>
<feature type="transmembrane region" description="Helical" evidence="3">
    <location>
        <begin position="242"/>
        <end position="262"/>
    </location>
</feature>
<feature type="transmembrane region" description="Helical" evidence="3">
    <location>
        <begin position="303"/>
        <end position="323"/>
    </location>
</feature>
<sequence>MCKSEEKNENIMNGTPQKTVQHLPAERVDPSCVFGNRTRYVILILATLCLSSILGNILTFNFTFICMTEAPAVYQNIANVTAPVELTVADNASLAEFERVLEINHQIEEKGAEFHYTPSQKSFLFSAVAVGALLAVFPISYALQTFGARWTFSIVGFVSAFSTAAVPTAARMGLSYFLAIRALQGVGLAACLPIIGSVTAHWATLKQSGVFIALLSSFLQIAPIVTMPVAGELCTSQYGWPAVYYLHAFVTVILFAAFVFYFRNAPKKHPSVSNLEIGKIVRGKIDLGPDAKKVPYMAIMKSPAVWGIWIAAIGNFFGTQLVLQFTPTYLNKVLMVPVEKAGLASALPSFIMFFIKLGAGLTSDKVTCLPETLKVRVYNTLALGGQGFFFIALAFVPPSEAMLALVALICATSILGFNSGGFFKSTQLLARHHSHFIMGHISLINCVCMLVVPILVDFLAPEDLPHEWMRVFIVHGAILIVSNVIFCFLATGKPAPWALTVQNKHKKLNQVYAVKPISGSLTEVKVN</sequence>
<feature type="transmembrane region" description="Helical" evidence="3">
    <location>
        <begin position="435"/>
        <end position="456"/>
    </location>
</feature>
<dbReference type="WBParaSite" id="PSAMB.scaffold948size48718.g10013.t1">
    <property type="protein sequence ID" value="PSAMB.scaffold948size48718.g10013.t1"/>
    <property type="gene ID" value="PSAMB.scaffold948size48718.g10013"/>
</dbReference>
<organism evidence="5 6">
    <name type="scientific">Plectus sambesii</name>
    <dbReference type="NCBI Taxonomy" id="2011161"/>
    <lineage>
        <taxon>Eukaryota</taxon>
        <taxon>Metazoa</taxon>
        <taxon>Ecdysozoa</taxon>
        <taxon>Nematoda</taxon>
        <taxon>Chromadorea</taxon>
        <taxon>Plectida</taxon>
        <taxon>Plectina</taxon>
        <taxon>Plectoidea</taxon>
        <taxon>Plectidae</taxon>
        <taxon>Plectus</taxon>
    </lineage>
</organism>
<feature type="region of interest" description="Disordered" evidence="2">
    <location>
        <begin position="1"/>
        <end position="20"/>
    </location>
</feature>
<dbReference type="InterPro" id="IPR036259">
    <property type="entry name" value="MFS_trans_sf"/>
</dbReference>
<evidence type="ECO:0000313" key="5">
    <source>
        <dbReference type="Proteomes" id="UP000887566"/>
    </source>
</evidence>
<dbReference type="GO" id="GO:0016020">
    <property type="term" value="C:membrane"/>
    <property type="evidence" value="ECO:0007669"/>
    <property type="project" value="UniProtKB-SubCell"/>
</dbReference>
<dbReference type="Pfam" id="PF07690">
    <property type="entry name" value="MFS_1"/>
    <property type="match status" value="1"/>
</dbReference>
<dbReference type="InterPro" id="IPR011701">
    <property type="entry name" value="MFS"/>
</dbReference>
<proteinExistence type="predicted"/>
<dbReference type="PROSITE" id="PS50850">
    <property type="entry name" value="MFS"/>
    <property type="match status" value="1"/>
</dbReference>
<feature type="transmembrane region" description="Helical" evidence="3">
    <location>
        <begin position="123"/>
        <end position="143"/>
    </location>
</feature>
<evidence type="ECO:0000256" key="3">
    <source>
        <dbReference type="SAM" id="Phobius"/>
    </source>
</evidence>
<protein>
    <submittedName>
        <fullName evidence="6">Major facilitator superfamily (MFS) profile domain-containing protein</fullName>
    </submittedName>
</protein>
<keyword evidence="3" id="KW-0812">Transmembrane</keyword>
<dbReference type="GO" id="GO:0022857">
    <property type="term" value="F:transmembrane transporter activity"/>
    <property type="evidence" value="ECO:0007669"/>
    <property type="project" value="InterPro"/>
</dbReference>
<feature type="domain" description="Major facilitator superfamily (MFS) profile" evidence="4">
    <location>
        <begin position="47"/>
        <end position="494"/>
    </location>
</feature>
<evidence type="ECO:0000259" key="4">
    <source>
        <dbReference type="PROSITE" id="PS50850"/>
    </source>
</evidence>
<comment type="subcellular location">
    <subcellularLocation>
        <location evidence="1">Membrane</location>
        <topology evidence="1">Multi-pass membrane protein</topology>
    </subcellularLocation>
</comment>
<evidence type="ECO:0000256" key="2">
    <source>
        <dbReference type="SAM" id="MobiDB-lite"/>
    </source>
</evidence>
<feature type="transmembrane region" description="Helical" evidence="3">
    <location>
        <begin position="176"/>
        <end position="198"/>
    </location>
</feature>
<feature type="transmembrane region" description="Helical" evidence="3">
    <location>
        <begin position="343"/>
        <end position="363"/>
    </location>
</feature>
<keyword evidence="5" id="KW-1185">Reference proteome</keyword>
<feature type="transmembrane region" description="Helical" evidence="3">
    <location>
        <begin position="375"/>
        <end position="396"/>
    </location>
</feature>
<dbReference type="PANTHER" id="PTHR45757">
    <property type="entry name" value="PROTEIN CBG23364-RELATED"/>
    <property type="match status" value="1"/>
</dbReference>
<evidence type="ECO:0000256" key="1">
    <source>
        <dbReference type="ARBA" id="ARBA00004141"/>
    </source>
</evidence>
<dbReference type="Gene3D" id="1.20.1250.20">
    <property type="entry name" value="MFS general substrate transporter like domains"/>
    <property type="match status" value="2"/>
</dbReference>
<dbReference type="SUPFAM" id="SSF103473">
    <property type="entry name" value="MFS general substrate transporter"/>
    <property type="match status" value="1"/>
</dbReference>
<feature type="compositionally biased region" description="Polar residues" evidence="2">
    <location>
        <begin position="10"/>
        <end position="20"/>
    </location>
</feature>
<feature type="transmembrane region" description="Helical" evidence="3">
    <location>
        <begin position="468"/>
        <end position="490"/>
    </location>
</feature>
<keyword evidence="3" id="KW-1133">Transmembrane helix</keyword>
<keyword evidence="3" id="KW-0472">Membrane</keyword>
<dbReference type="Proteomes" id="UP000887566">
    <property type="component" value="Unplaced"/>
</dbReference>
<reference evidence="6" key="1">
    <citation type="submission" date="2022-11" db="UniProtKB">
        <authorList>
            <consortium name="WormBaseParasite"/>
        </authorList>
    </citation>
    <scope>IDENTIFICATION</scope>
</reference>
<evidence type="ECO:0000313" key="6">
    <source>
        <dbReference type="WBParaSite" id="PSAMB.scaffold948size48718.g10013.t1"/>
    </source>
</evidence>
<feature type="transmembrane region" description="Helical" evidence="3">
    <location>
        <begin position="40"/>
        <end position="65"/>
    </location>
</feature>
<feature type="transmembrane region" description="Helical" evidence="3">
    <location>
        <begin position="210"/>
        <end position="230"/>
    </location>
</feature>
<name>A0A914XM53_9BILA</name>
<dbReference type="InterPro" id="IPR020846">
    <property type="entry name" value="MFS_dom"/>
</dbReference>
<accession>A0A914XM53</accession>
<dbReference type="AlphaFoldDB" id="A0A914XM53"/>